<evidence type="ECO:0000313" key="2">
    <source>
        <dbReference type="EMBL" id="CAF1348209.1"/>
    </source>
</evidence>
<reference evidence="2" key="1">
    <citation type="submission" date="2021-02" db="EMBL/GenBank/DDBJ databases">
        <authorList>
            <person name="Nowell W R."/>
        </authorList>
    </citation>
    <scope>NUCLEOTIDE SEQUENCE</scope>
</reference>
<evidence type="ECO:0000259" key="1">
    <source>
        <dbReference type="Pfam" id="PF24785"/>
    </source>
</evidence>
<evidence type="ECO:0000313" key="4">
    <source>
        <dbReference type="Proteomes" id="UP000663829"/>
    </source>
</evidence>
<protein>
    <recommendedName>
        <fullName evidence="1">RXYLT1 C-terminal domain-containing protein</fullName>
    </recommendedName>
</protein>
<dbReference type="Pfam" id="PF24785">
    <property type="entry name" value="RXYLT1_C"/>
    <property type="match status" value="1"/>
</dbReference>
<keyword evidence="4" id="KW-1185">Reference proteome</keyword>
<dbReference type="GO" id="GO:0035269">
    <property type="term" value="P:protein O-linked glycosylation via mannose"/>
    <property type="evidence" value="ECO:0007669"/>
    <property type="project" value="InterPro"/>
</dbReference>
<dbReference type="PANTHER" id="PTHR15576:SF1">
    <property type="entry name" value="RIBITOL-5-PHOSPHATE XYLOSYLTRANSFERASE 1"/>
    <property type="match status" value="1"/>
</dbReference>
<dbReference type="InterPro" id="IPR057538">
    <property type="entry name" value="RXYLT1_C"/>
</dbReference>
<feature type="domain" description="RXYLT1 C-terminal" evidence="1">
    <location>
        <begin position="282"/>
        <end position="332"/>
    </location>
</feature>
<dbReference type="Proteomes" id="UP000663829">
    <property type="component" value="Unassembled WGS sequence"/>
</dbReference>
<dbReference type="GO" id="GO:0005794">
    <property type="term" value="C:Golgi apparatus"/>
    <property type="evidence" value="ECO:0007669"/>
    <property type="project" value="TreeGrafter"/>
</dbReference>
<accession>A0A815H7U0</accession>
<dbReference type="OrthoDB" id="446027at2759"/>
<proteinExistence type="predicted"/>
<dbReference type="AlphaFoldDB" id="A0A815H7U0"/>
<dbReference type="PANTHER" id="PTHR15576">
    <property type="entry name" value="RIBITOL-5-PHOSPHATE XYLOSYLTRANSFERASE 1"/>
    <property type="match status" value="1"/>
</dbReference>
<name>A0A815H7U0_9BILA</name>
<dbReference type="GO" id="GO:0120053">
    <property type="term" value="F:ribitol beta-1,4-xylosyltransferase activity"/>
    <property type="evidence" value="ECO:0007669"/>
    <property type="project" value="InterPro"/>
</dbReference>
<organism evidence="2 4">
    <name type="scientific">Didymodactylos carnosus</name>
    <dbReference type="NCBI Taxonomy" id="1234261"/>
    <lineage>
        <taxon>Eukaryota</taxon>
        <taxon>Metazoa</taxon>
        <taxon>Spiralia</taxon>
        <taxon>Gnathifera</taxon>
        <taxon>Rotifera</taxon>
        <taxon>Eurotatoria</taxon>
        <taxon>Bdelloidea</taxon>
        <taxon>Philodinida</taxon>
        <taxon>Philodinidae</taxon>
        <taxon>Didymodactylos</taxon>
    </lineage>
</organism>
<dbReference type="EMBL" id="CAJOBC010062833">
    <property type="protein sequence ID" value="CAF4215848.1"/>
    <property type="molecule type" value="Genomic_DNA"/>
</dbReference>
<gene>
    <name evidence="2" type="ORF">GPM918_LOCUS30772</name>
    <name evidence="3" type="ORF">SRO942_LOCUS31397</name>
</gene>
<dbReference type="EMBL" id="CAJNOQ010014768">
    <property type="protein sequence ID" value="CAF1348209.1"/>
    <property type="molecule type" value="Genomic_DNA"/>
</dbReference>
<comment type="caution">
    <text evidence="2">The sequence shown here is derived from an EMBL/GenBank/DDBJ whole genome shotgun (WGS) entry which is preliminary data.</text>
</comment>
<evidence type="ECO:0000313" key="3">
    <source>
        <dbReference type="EMBL" id="CAF4215848.1"/>
    </source>
</evidence>
<sequence length="398" mass="45771">MQHETRKISIVSFPFFSHSIKIECISRKLLLISAAIAVYILCIKQSIEIEKVANYLNDGQVRVYVLNDTINDTTTHRSTNVSLSLLIRQNSSLWNVLLNDTRNKSLALFYRHATDHRNTSYPFISGDTFRAFADHIFDETTTVATWANTIENMTDGTIVFLKADMFQQFFSLFNTINCSFVLITHNSDYSAPTNYKSYLNDSRLLAWFAQNPDTQHSKLYPIPIGLANTRWPQGNLNTLTFAFYNQRRSFANRQILLYVNFKIDTNAGERTNVLNHAKTIQKAHIVQQKISFSTYLDDVGNSKFVLSPQGNGLDCHRTWEALLMGAIPIVHTSELDFLFRDLPVVIVKSWSEISENYLLSLNFTQFDNSITRILLAKYWYSRLISFTNRSSALDLFKT</sequence>
<dbReference type="InterPro" id="IPR055286">
    <property type="entry name" value="RXYLT1-like"/>
</dbReference>
<dbReference type="Proteomes" id="UP000681722">
    <property type="component" value="Unassembled WGS sequence"/>
</dbReference>